<dbReference type="EMBL" id="ML977349">
    <property type="protein sequence ID" value="KAF2108187.1"/>
    <property type="molecule type" value="Genomic_DNA"/>
</dbReference>
<name>A0A6A5YP64_9PLEO</name>
<dbReference type="AlphaFoldDB" id="A0A6A5YP64"/>
<evidence type="ECO:0000313" key="1">
    <source>
        <dbReference type="EMBL" id="KAF2108187.1"/>
    </source>
</evidence>
<dbReference type="Proteomes" id="UP000799770">
    <property type="component" value="Unassembled WGS sequence"/>
</dbReference>
<organism evidence="1 2">
    <name type="scientific">Lophiotrema nucula</name>
    <dbReference type="NCBI Taxonomy" id="690887"/>
    <lineage>
        <taxon>Eukaryota</taxon>
        <taxon>Fungi</taxon>
        <taxon>Dikarya</taxon>
        <taxon>Ascomycota</taxon>
        <taxon>Pezizomycotina</taxon>
        <taxon>Dothideomycetes</taxon>
        <taxon>Pleosporomycetidae</taxon>
        <taxon>Pleosporales</taxon>
        <taxon>Lophiotremataceae</taxon>
        <taxon>Lophiotrema</taxon>
    </lineage>
</organism>
<evidence type="ECO:0000313" key="2">
    <source>
        <dbReference type="Proteomes" id="UP000799770"/>
    </source>
</evidence>
<reference evidence="1" key="1">
    <citation type="journal article" date="2020" name="Stud. Mycol.">
        <title>101 Dothideomycetes genomes: a test case for predicting lifestyles and emergence of pathogens.</title>
        <authorList>
            <person name="Haridas S."/>
            <person name="Albert R."/>
            <person name="Binder M."/>
            <person name="Bloem J."/>
            <person name="Labutti K."/>
            <person name="Salamov A."/>
            <person name="Andreopoulos B."/>
            <person name="Baker S."/>
            <person name="Barry K."/>
            <person name="Bills G."/>
            <person name="Bluhm B."/>
            <person name="Cannon C."/>
            <person name="Castanera R."/>
            <person name="Culley D."/>
            <person name="Daum C."/>
            <person name="Ezra D."/>
            <person name="Gonzalez J."/>
            <person name="Henrissat B."/>
            <person name="Kuo A."/>
            <person name="Liang C."/>
            <person name="Lipzen A."/>
            <person name="Lutzoni F."/>
            <person name="Magnuson J."/>
            <person name="Mondo S."/>
            <person name="Nolan M."/>
            <person name="Ohm R."/>
            <person name="Pangilinan J."/>
            <person name="Park H.-J."/>
            <person name="Ramirez L."/>
            <person name="Alfaro M."/>
            <person name="Sun H."/>
            <person name="Tritt A."/>
            <person name="Yoshinaga Y."/>
            <person name="Zwiers L.-H."/>
            <person name="Turgeon B."/>
            <person name="Goodwin S."/>
            <person name="Spatafora J."/>
            <person name="Crous P."/>
            <person name="Grigoriev I."/>
        </authorList>
    </citation>
    <scope>NUCLEOTIDE SEQUENCE</scope>
    <source>
        <strain evidence="1">CBS 627.86</strain>
    </source>
</reference>
<accession>A0A6A5YP64</accession>
<sequence length="154" mass="17036">MSLQCSIGSNLAQATFAQYHFAGCPRIAYLRLHPLALSLWRSPRSSTKASCHVKKHIAVRIKDASGLLSGLRTLMFRGIRPWRQSAVCILQVGHRRLTRCGLDPLSPLAMDREDLIGRSCCDMQVASSAYRFEVSMPLPAPRHWSSDAVVTSSA</sequence>
<gene>
    <name evidence="1" type="ORF">BDV96DRAFT_284864</name>
</gene>
<keyword evidence="2" id="KW-1185">Reference proteome</keyword>
<protein>
    <submittedName>
        <fullName evidence="1">Uncharacterized protein</fullName>
    </submittedName>
</protein>
<proteinExistence type="predicted"/>